<organism evidence="1 2">
    <name type="scientific">Pluteus cervinus</name>
    <dbReference type="NCBI Taxonomy" id="181527"/>
    <lineage>
        <taxon>Eukaryota</taxon>
        <taxon>Fungi</taxon>
        <taxon>Dikarya</taxon>
        <taxon>Basidiomycota</taxon>
        <taxon>Agaricomycotina</taxon>
        <taxon>Agaricomycetes</taxon>
        <taxon>Agaricomycetidae</taxon>
        <taxon>Agaricales</taxon>
        <taxon>Pluteineae</taxon>
        <taxon>Pluteaceae</taxon>
        <taxon>Pluteus</taxon>
    </lineage>
</organism>
<evidence type="ECO:0000313" key="2">
    <source>
        <dbReference type="Proteomes" id="UP000308600"/>
    </source>
</evidence>
<evidence type="ECO:0000313" key="1">
    <source>
        <dbReference type="EMBL" id="TFK60425.1"/>
    </source>
</evidence>
<reference evidence="1 2" key="1">
    <citation type="journal article" date="2019" name="Nat. Ecol. Evol.">
        <title>Megaphylogeny resolves global patterns of mushroom evolution.</title>
        <authorList>
            <person name="Varga T."/>
            <person name="Krizsan K."/>
            <person name="Foldi C."/>
            <person name="Dima B."/>
            <person name="Sanchez-Garcia M."/>
            <person name="Sanchez-Ramirez S."/>
            <person name="Szollosi G.J."/>
            <person name="Szarkandi J.G."/>
            <person name="Papp V."/>
            <person name="Albert L."/>
            <person name="Andreopoulos W."/>
            <person name="Angelini C."/>
            <person name="Antonin V."/>
            <person name="Barry K.W."/>
            <person name="Bougher N.L."/>
            <person name="Buchanan P."/>
            <person name="Buyck B."/>
            <person name="Bense V."/>
            <person name="Catcheside P."/>
            <person name="Chovatia M."/>
            <person name="Cooper J."/>
            <person name="Damon W."/>
            <person name="Desjardin D."/>
            <person name="Finy P."/>
            <person name="Geml J."/>
            <person name="Haridas S."/>
            <person name="Hughes K."/>
            <person name="Justo A."/>
            <person name="Karasinski D."/>
            <person name="Kautmanova I."/>
            <person name="Kiss B."/>
            <person name="Kocsube S."/>
            <person name="Kotiranta H."/>
            <person name="LaButti K.M."/>
            <person name="Lechner B.E."/>
            <person name="Liimatainen K."/>
            <person name="Lipzen A."/>
            <person name="Lukacs Z."/>
            <person name="Mihaltcheva S."/>
            <person name="Morgado L.N."/>
            <person name="Niskanen T."/>
            <person name="Noordeloos M.E."/>
            <person name="Ohm R.A."/>
            <person name="Ortiz-Santana B."/>
            <person name="Ovrebo C."/>
            <person name="Racz N."/>
            <person name="Riley R."/>
            <person name="Savchenko A."/>
            <person name="Shiryaev A."/>
            <person name="Soop K."/>
            <person name="Spirin V."/>
            <person name="Szebenyi C."/>
            <person name="Tomsovsky M."/>
            <person name="Tulloss R.E."/>
            <person name="Uehling J."/>
            <person name="Grigoriev I.V."/>
            <person name="Vagvolgyi C."/>
            <person name="Papp T."/>
            <person name="Martin F.M."/>
            <person name="Miettinen O."/>
            <person name="Hibbett D.S."/>
            <person name="Nagy L.G."/>
        </authorList>
    </citation>
    <scope>NUCLEOTIDE SEQUENCE [LARGE SCALE GENOMIC DNA]</scope>
    <source>
        <strain evidence="1 2">NL-1719</strain>
    </source>
</reference>
<dbReference type="EMBL" id="ML208777">
    <property type="protein sequence ID" value="TFK60425.1"/>
    <property type="molecule type" value="Genomic_DNA"/>
</dbReference>
<name>A0ACD3A4T9_9AGAR</name>
<proteinExistence type="predicted"/>
<accession>A0ACD3A4T9</accession>
<feature type="non-terminal residue" evidence="1">
    <location>
        <position position="1"/>
    </location>
</feature>
<keyword evidence="2" id="KW-1185">Reference proteome</keyword>
<protein>
    <submittedName>
        <fullName evidence="1">Uncharacterized protein</fullName>
    </submittedName>
</protein>
<gene>
    <name evidence="1" type="ORF">BDN72DRAFT_779438</name>
</gene>
<sequence>YPPSGFYVAETVELRDLWNTDHLKKVRWHDKREPKRFARLLQPHLLQLNIPADESCLVRDKDSGVLVCGVIRGFCPVSSVLPEAVETTEINLALRKSVRVRDPGCINLAGYTAGSRSGLAFDLTKNLRSKKHSPEATAELHAGMSSLFALFWNMSKARLPREVISDIEGFLFDTNINRMDGGLQTADGQTGEYKVSVADKTFAFTAELAPPSGVFAGNYSRAIHYENQPHKYSMGWCLSKEHAPARGGNFYLANYGIRVEQAANTVIVWRPNEWHGTSLHEAEFCERPEEWVSVGLCIVTSSRIRSAWEKFQRHTISREELIRRMEKGDEIYGDEQR</sequence>
<dbReference type="Proteomes" id="UP000308600">
    <property type="component" value="Unassembled WGS sequence"/>
</dbReference>